<dbReference type="AlphaFoldDB" id="A0A7Z2ZPH2"/>
<dbReference type="PANTHER" id="PTHR32322">
    <property type="entry name" value="INNER MEMBRANE TRANSPORTER"/>
    <property type="match status" value="1"/>
</dbReference>
<dbReference type="InterPro" id="IPR000620">
    <property type="entry name" value="EamA_dom"/>
</dbReference>
<feature type="transmembrane region" description="Helical" evidence="7">
    <location>
        <begin position="256"/>
        <end position="273"/>
    </location>
</feature>
<feature type="transmembrane region" description="Helical" evidence="7">
    <location>
        <begin position="185"/>
        <end position="203"/>
    </location>
</feature>
<evidence type="ECO:0000313" key="10">
    <source>
        <dbReference type="Proteomes" id="UP000502248"/>
    </source>
</evidence>
<evidence type="ECO:0000256" key="1">
    <source>
        <dbReference type="ARBA" id="ARBA00004651"/>
    </source>
</evidence>
<feature type="domain" description="EamA" evidence="8">
    <location>
        <begin position="154"/>
        <end position="295"/>
    </location>
</feature>
<evidence type="ECO:0000256" key="6">
    <source>
        <dbReference type="ARBA" id="ARBA00023136"/>
    </source>
</evidence>
<comment type="subcellular location">
    <subcellularLocation>
        <location evidence="1">Cell membrane</location>
        <topology evidence="1">Multi-pass membrane protein</topology>
    </subcellularLocation>
</comment>
<dbReference type="RefSeq" id="WP_169283131.1">
    <property type="nucleotide sequence ID" value="NZ_CP051680.1"/>
</dbReference>
<feature type="transmembrane region" description="Helical" evidence="7">
    <location>
        <begin position="153"/>
        <end position="173"/>
    </location>
</feature>
<feature type="domain" description="EamA" evidence="8">
    <location>
        <begin position="8"/>
        <end position="141"/>
    </location>
</feature>
<feature type="transmembrane region" description="Helical" evidence="7">
    <location>
        <begin position="279"/>
        <end position="299"/>
    </location>
</feature>
<name>A0A7Z2ZPH2_9BACL</name>
<comment type="similarity">
    <text evidence="2">Belongs to the EamA transporter family.</text>
</comment>
<dbReference type="PANTHER" id="PTHR32322:SF18">
    <property type="entry name" value="S-ADENOSYLMETHIONINE_S-ADENOSYLHOMOCYSTEINE TRANSPORTER"/>
    <property type="match status" value="1"/>
</dbReference>
<dbReference type="GO" id="GO:0005886">
    <property type="term" value="C:plasma membrane"/>
    <property type="evidence" value="ECO:0007669"/>
    <property type="project" value="UniProtKB-SubCell"/>
</dbReference>
<dbReference type="InterPro" id="IPR050638">
    <property type="entry name" value="AA-Vitamin_Transporters"/>
</dbReference>
<reference evidence="9 10" key="1">
    <citation type="submission" date="2020-04" db="EMBL/GenBank/DDBJ databases">
        <title>Genome sequencing of novel species.</title>
        <authorList>
            <person name="Heo J."/>
            <person name="Kim S.-J."/>
            <person name="Kim J.-S."/>
            <person name="Hong S.-B."/>
            <person name="Kwon S.-W."/>
        </authorList>
    </citation>
    <scope>NUCLEOTIDE SEQUENCE [LARGE SCALE GENOMIC DNA]</scope>
    <source>
        <strain evidence="9 10">MFER-1</strain>
    </source>
</reference>
<dbReference type="Proteomes" id="UP000502248">
    <property type="component" value="Chromosome"/>
</dbReference>
<sequence>MKNKGLKLAYLFSLLNAAIIGFSFLLTKIALEYAHPLDTLTYRFAVSFGIMSIPVAFGWVKLKYRGKPLYKVLLLATMYPLGFFTLQAFGLQHATSAEGGILYAFTPVVTMIFASLFLKETTTLLQKMSIFLSVFGVIFIFVMKGSGIDWSNLTGIILLILTCAAFAGYSVMARSLTKEFSPAEITYLMLGIGFVVFLIVSLTKHASAGTLDRLLSPLANGSFILSILYLGAISSLVTALTSNYILSKMEASKMSVFSNLSTIVSIAAGAVFLGEEVTVYHLVGSALIIAGVIGANRLGKTKVVVKPSHKHKRLSPSSDGEGTFMSEVIQK</sequence>
<dbReference type="KEGG" id="cheb:HH215_29420"/>
<evidence type="ECO:0000313" key="9">
    <source>
        <dbReference type="EMBL" id="QJD86885.1"/>
    </source>
</evidence>
<feature type="transmembrane region" description="Helical" evidence="7">
    <location>
        <begin position="42"/>
        <end position="60"/>
    </location>
</feature>
<accession>A0A7Z2ZPH2</accession>
<keyword evidence="10" id="KW-1185">Reference proteome</keyword>
<keyword evidence="5 7" id="KW-1133">Transmembrane helix</keyword>
<dbReference type="Pfam" id="PF00892">
    <property type="entry name" value="EamA"/>
    <property type="match status" value="2"/>
</dbReference>
<feature type="transmembrane region" description="Helical" evidence="7">
    <location>
        <begin position="100"/>
        <end position="118"/>
    </location>
</feature>
<keyword evidence="6 7" id="KW-0472">Membrane</keyword>
<dbReference type="EMBL" id="CP051680">
    <property type="protein sequence ID" value="QJD86885.1"/>
    <property type="molecule type" value="Genomic_DNA"/>
</dbReference>
<feature type="transmembrane region" description="Helical" evidence="7">
    <location>
        <begin position="223"/>
        <end position="244"/>
    </location>
</feature>
<dbReference type="SUPFAM" id="SSF103481">
    <property type="entry name" value="Multidrug resistance efflux transporter EmrE"/>
    <property type="match status" value="2"/>
</dbReference>
<dbReference type="Gene3D" id="1.10.3730.20">
    <property type="match status" value="1"/>
</dbReference>
<gene>
    <name evidence="9" type="ORF">HH215_29420</name>
</gene>
<evidence type="ECO:0000256" key="2">
    <source>
        <dbReference type="ARBA" id="ARBA00007362"/>
    </source>
</evidence>
<evidence type="ECO:0000256" key="4">
    <source>
        <dbReference type="ARBA" id="ARBA00022692"/>
    </source>
</evidence>
<keyword evidence="4 7" id="KW-0812">Transmembrane</keyword>
<evidence type="ECO:0000256" key="7">
    <source>
        <dbReference type="SAM" id="Phobius"/>
    </source>
</evidence>
<feature type="transmembrane region" description="Helical" evidence="7">
    <location>
        <begin position="72"/>
        <end position="94"/>
    </location>
</feature>
<dbReference type="InterPro" id="IPR037185">
    <property type="entry name" value="EmrE-like"/>
</dbReference>
<evidence type="ECO:0000256" key="3">
    <source>
        <dbReference type="ARBA" id="ARBA00022475"/>
    </source>
</evidence>
<feature type="transmembrane region" description="Helical" evidence="7">
    <location>
        <begin position="130"/>
        <end position="147"/>
    </location>
</feature>
<keyword evidence="3" id="KW-1003">Cell membrane</keyword>
<evidence type="ECO:0000256" key="5">
    <source>
        <dbReference type="ARBA" id="ARBA00022989"/>
    </source>
</evidence>
<organism evidence="9 10">
    <name type="scientific">Cohnella herbarum</name>
    <dbReference type="NCBI Taxonomy" id="2728023"/>
    <lineage>
        <taxon>Bacteria</taxon>
        <taxon>Bacillati</taxon>
        <taxon>Bacillota</taxon>
        <taxon>Bacilli</taxon>
        <taxon>Bacillales</taxon>
        <taxon>Paenibacillaceae</taxon>
        <taxon>Cohnella</taxon>
    </lineage>
</organism>
<protein>
    <submittedName>
        <fullName evidence="9">DMT family transporter</fullName>
    </submittedName>
</protein>
<evidence type="ECO:0000259" key="8">
    <source>
        <dbReference type="Pfam" id="PF00892"/>
    </source>
</evidence>
<proteinExistence type="inferred from homology"/>
<feature type="transmembrane region" description="Helical" evidence="7">
    <location>
        <begin position="9"/>
        <end position="30"/>
    </location>
</feature>